<dbReference type="AlphaFoldDB" id="A0A9P7MIN6"/>
<dbReference type="SUPFAM" id="SSF53067">
    <property type="entry name" value="Actin-like ATPase domain"/>
    <property type="match status" value="2"/>
</dbReference>
<dbReference type="Pfam" id="PF00814">
    <property type="entry name" value="TsaD"/>
    <property type="match status" value="2"/>
</dbReference>
<keyword evidence="5" id="KW-1185">Reference proteome</keyword>
<comment type="cofactor">
    <cofactor evidence="1">
        <name>a divalent metal cation</name>
        <dbReference type="ChEBI" id="CHEBI:60240"/>
    </cofactor>
    <text evidence="1">Binds 1 divalent metal cation per subunit.</text>
</comment>
<comment type="catalytic activity">
    <reaction evidence="1">
        <text>L-threonylcarbamoyladenylate + adenosine(37) in tRNA = N(6)-L-threonylcarbamoyladenosine(37) in tRNA + AMP + H(+)</text>
        <dbReference type="Rhea" id="RHEA:37059"/>
        <dbReference type="Rhea" id="RHEA-COMP:10162"/>
        <dbReference type="Rhea" id="RHEA-COMP:10163"/>
        <dbReference type="ChEBI" id="CHEBI:15378"/>
        <dbReference type="ChEBI" id="CHEBI:73682"/>
        <dbReference type="ChEBI" id="CHEBI:74411"/>
        <dbReference type="ChEBI" id="CHEBI:74418"/>
        <dbReference type="ChEBI" id="CHEBI:456215"/>
        <dbReference type="EC" id="2.3.1.234"/>
    </reaction>
</comment>
<keyword evidence="1" id="KW-0808">Transferase</keyword>
<dbReference type="Proteomes" id="UP000706124">
    <property type="component" value="Unassembled WGS sequence"/>
</dbReference>
<proteinExistence type="inferred from homology"/>
<evidence type="ECO:0000313" key="5">
    <source>
        <dbReference type="Proteomes" id="UP000706124"/>
    </source>
</evidence>
<evidence type="ECO:0000313" key="4">
    <source>
        <dbReference type="EMBL" id="KAG5948726.1"/>
    </source>
</evidence>
<feature type="domain" description="Gcp-like" evidence="3">
    <location>
        <begin position="214"/>
        <end position="444"/>
    </location>
</feature>
<feature type="domain" description="Gcp-like" evidence="3">
    <location>
        <begin position="134"/>
        <end position="190"/>
    </location>
</feature>
<comment type="caution">
    <text evidence="4">The sequence shown here is derived from an EMBL/GenBank/DDBJ whole genome shotgun (WGS) entry which is preliminary data.</text>
</comment>
<comment type="subcellular location">
    <subcellularLocation>
        <location evidence="1">Mitochondrion</location>
    </subcellularLocation>
</comment>
<evidence type="ECO:0000259" key="3">
    <source>
        <dbReference type="Pfam" id="PF00814"/>
    </source>
</evidence>
<keyword evidence="1" id="KW-0819">tRNA processing</keyword>
<protein>
    <recommendedName>
        <fullName evidence="3">Gcp-like domain-containing protein</fullName>
    </recommendedName>
</protein>
<keyword evidence="1" id="KW-0479">Metal-binding</keyword>
<keyword evidence="1" id="KW-0496">Mitochondrion</keyword>
<evidence type="ECO:0000256" key="1">
    <source>
        <dbReference type="HAMAP-Rule" id="MF_03179"/>
    </source>
</evidence>
<dbReference type="InterPro" id="IPR043129">
    <property type="entry name" value="ATPase_NBD"/>
</dbReference>
<comment type="subunit">
    <text evidence="1">Homodimer.</text>
</comment>
<dbReference type="InterPro" id="IPR000905">
    <property type="entry name" value="Gcp-like_dom"/>
</dbReference>
<sequence>MLVRPRCVSLRRKPKPTVSGNGCVHRLSPGRHLVTLAIESSCDDTAVAVLSHTRRRTELLFNERICADNRAFKGVHPIISNDAHQSALAPLVQRALLALPDAGDSSSSSSSCSSSPSPHICVTSSDGTLYKRRPDFVSVTRGPGILTNLSVGINMAKGLAVAWDVPLVGVHHMQAHALTPRLVAALQQQPPQPSSTSSEQHPDDNIDTPQRDISPQFPFLTLLVSGGHTQLVHSASLTEHHVLATTIDNAIGNLLDQAARVILPPPILASSPDVMYGRLLESFAFDTATATTHPGPPNYHEHFQPALSRMDEMTPVPTSYPWTLSLPFRDSRRLAFCFSSLHMQVHRIAEHIPLDDIPQRRCLARHILRAAFQHLASRLVLALQDIPGLSRDVARTLVVSGGVASNQFLKHVLRETLSARGYPGVDILAPPVALCTDNAAMIAWTGMEMFEGGWVSDLGIRAVGKWPMSEGGRDAILGVEGWVRR</sequence>
<comment type="similarity">
    <text evidence="1">Belongs to the KAE1 / TsaD family.</text>
</comment>
<accession>A0A9P7MIN6</accession>
<dbReference type="EMBL" id="SRPO01000014">
    <property type="protein sequence ID" value="KAG5948726.1"/>
    <property type="molecule type" value="Genomic_DNA"/>
</dbReference>
<dbReference type="PANTHER" id="PTHR11735:SF6">
    <property type="entry name" value="TRNA N6-ADENOSINE THREONYLCARBAMOYLTRANSFERASE, MITOCHONDRIAL"/>
    <property type="match status" value="1"/>
</dbReference>
<organism evidence="4 5">
    <name type="scientific">Claviceps pazoutovae</name>
    <dbReference type="NCBI Taxonomy" id="1649127"/>
    <lineage>
        <taxon>Eukaryota</taxon>
        <taxon>Fungi</taxon>
        <taxon>Dikarya</taxon>
        <taxon>Ascomycota</taxon>
        <taxon>Pezizomycotina</taxon>
        <taxon>Sordariomycetes</taxon>
        <taxon>Hypocreomycetidae</taxon>
        <taxon>Hypocreales</taxon>
        <taxon>Clavicipitaceae</taxon>
        <taxon>Claviceps</taxon>
    </lineage>
</organism>
<dbReference type="GO" id="GO:0061711">
    <property type="term" value="F:tRNA N(6)-L-threonylcarbamoyladenine synthase activity"/>
    <property type="evidence" value="ECO:0007669"/>
    <property type="project" value="UniProtKB-EC"/>
</dbReference>
<name>A0A9P7MIN6_9HYPO</name>
<dbReference type="PROSITE" id="PS01016">
    <property type="entry name" value="GLYCOPROTEASE"/>
    <property type="match status" value="1"/>
</dbReference>
<evidence type="ECO:0000256" key="2">
    <source>
        <dbReference type="SAM" id="MobiDB-lite"/>
    </source>
</evidence>
<dbReference type="GO" id="GO:0046872">
    <property type="term" value="F:metal ion binding"/>
    <property type="evidence" value="ECO:0007669"/>
    <property type="project" value="UniProtKB-KW"/>
</dbReference>
<dbReference type="HAMAP" id="MF_01445">
    <property type="entry name" value="TsaD"/>
    <property type="match status" value="1"/>
</dbReference>
<dbReference type="InterPro" id="IPR022450">
    <property type="entry name" value="TsaD"/>
</dbReference>
<dbReference type="InterPro" id="IPR017860">
    <property type="entry name" value="Peptidase_M22_CS"/>
</dbReference>
<dbReference type="PANTHER" id="PTHR11735">
    <property type="entry name" value="TRNA N6-ADENOSINE THREONYLCARBAMOYLTRANSFERASE"/>
    <property type="match status" value="1"/>
</dbReference>
<dbReference type="GO" id="GO:0005739">
    <property type="term" value="C:mitochondrion"/>
    <property type="evidence" value="ECO:0007669"/>
    <property type="project" value="UniProtKB-SubCell"/>
</dbReference>
<keyword evidence="1" id="KW-0012">Acyltransferase</keyword>
<comment type="function">
    <text evidence="1">Required for the formation of a threonylcarbamoyl group on adenosine at position 37 (t(6)A37) in mitochondrial tRNAs that read codons beginning with adenine. Probably involved in the transfer of the threonylcarbamoyl moiety of threonylcarbamoyl-AMP (TC-AMP) to the N6 group of A37. Involved in mitochondrial genome maintenance.</text>
</comment>
<reference evidence="4 5" key="1">
    <citation type="journal article" date="2020" name="bioRxiv">
        <title>Whole genome comparisons of ergot fungi reveals the divergence and evolution of species within the genus Claviceps are the result of varying mechanisms driving genome evolution and host range expansion.</title>
        <authorList>
            <person name="Wyka S.A."/>
            <person name="Mondo S.J."/>
            <person name="Liu M."/>
            <person name="Dettman J."/>
            <person name="Nalam V."/>
            <person name="Broders K.D."/>
        </authorList>
    </citation>
    <scope>NUCLEOTIDE SEQUENCE [LARGE SCALE GENOMIC DNA]</scope>
    <source>
        <strain evidence="4 5">CCC 1485</strain>
    </source>
</reference>
<feature type="region of interest" description="Disordered" evidence="2">
    <location>
        <begin position="186"/>
        <end position="211"/>
    </location>
</feature>
<dbReference type="Gene3D" id="3.30.420.40">
    <property type="match status" value="2"/>
</dbReference>
<dbReference type="GO" id="GO:0072670">
    <property type="term" value="P:mitochondrial tRNA threonylcarbamoyladenosine modification"/>
    <property type="evidence" value="ECO:0007669"/>
    <property type="project" value="TreeGrafter"/>
</dbReference>
<gene>
    <name evidence="4" type="ORF">E4U60_001079</name>
</gene>
<dbReference type="OrthoDB" id="10259622at2759"/>